<dbReference type="InterPro" id="IPR036735">
    <property type="entry name" value="NGN_dom_sf"/>
</dbReference>
<gene>
    <name evidence="4" type="primary">spt5</name>
    <name evidence="8" type="ORF">TCARB_1675</name>
</gene>
<dbReference type="SUPFAM" id="SSF50104">
    <property type="entry name" value="Translation proteins SH3-like domain"/>
    <property type="match status" value="1"/>
</dbReference>
<dbReference type="GO" id="GO:0003746">
    <property type="term" value="F:translation elongation factor activity"/>
    <property type="evidence" value="ECO:0007669"/>
    <property type="project" value="InterPro"/>
</dbReference>
<comment type="function">
    <text evidence="4">Stimulates transcription elongation.</text>
</comment>
<evidence type="ECO:0000259" key="6">
    <source>
        <dbReference type="SMART" id="SM00738"/>
    </source>
</evidence>
<dbReference type="InterPro" id="IPR008991">
    <property type="entry name" value="Translation_prot_SH3-like_sf"/>
</dbReference>
<dbReference type="SMART" id="SM00738">
    <property type="entry name" value="NGN"/>
    <property type="match status" value="1"/>
</dbReference>
<evidence type="ECO:0000313" key="9">
    <source>
        <dbReference type="Proteomes" id="UP000266720"/>
    </source>
</evidence>
<dbReference type="AlphaFoldDB" id="A0A3G1A8V4"/>
<comment type="similarity">
    <text evidence="1">Belongs to the SPT5 family.</text>
</comment>
<dbReference type="Pfam" id="PF03439">
    <property type="entry name" value="Spt5-NGN"/>
    <property type="match status" value="1"/>
</dbReference>
<dbReference type="Gene3D" id="2.30.30.30">
    <property type="match status" value="1"/>
</dbReference>
<name>A0A3G1A8V4_9CREN</name>
<keyword evidence="2 4" id="KW-0805">Transcription regulation</keyword>
<dbReference type="InterPro" id="IPR006645">
    <property type="entry name" value="NGN-like_dom"/>
</dbReference>
<dbReference type="Pfam" id="PF00467">
    <property type="entry name" value="KOW"/>
    <property type="match status" value="1"/>
</dbReference>
<dbReference type="GO" id="GO:0006355">
    <property type="term" value="P:regulation of DNA-templated transcription"/>
    <property type="evidence" value="ECO:0007669"/>
    <property type="project" value="UniProtKB-UniRule"/>
</dbReference>
<evidence type="ECO:0000313" key="8">
    <source>
        <dbReference type="EMBL" id="AJB42715.1"/>
    </source>
</evidence>
<feature type="domain" description="KOW" evidence="7">
    <location>
        <begin position="99"/>
        <end position="126"/>
    </location>
</feature>
<dbReference type="STRING" id="697581.TCARB_1675"/>
<dbReference type="SMART" id="SM00739">
    <property type="entry name" value="KOW"/>
    <property type="match status" value="1"/>
</dbReference>
<proteinExistence type="inferred from homology"/>
<evidence type="ECO:0000256" key="3">
    <source>
        <dbReference type="ARBA" id="ARBA00023163"/>
    </source>
</evidence>
<evidence type="ECO:0000256" key="2">
    <source>
        <dbReference type="ARBA" id="ARBA00023015"/>
    </source>
</evidence>
<sequence length="160" mass="17730">MLAEEKKVELSRFYALRVTQGQEYNVAYLLYRRATSGNYKVYSILVVPALKGLVFVESDALYEAQRLAYGLKHVRGVIGGAVSLAEMEKMLKPKPLVEQLNVGDLVEIIRGPFTGMRGKIVGIDKSRNEVKVELAEAVFVLPVTISAEDLKVIKKAEGES</sequence>
<keyword evidence="3 4" id="KW-0804">Transcription</keyword>
<comment type="subunit">
    <text evidence="4">Heterodimer composed of Spt4 and Spt5. Interacts with RNA polymerase (RNAP).</text>
</comment>
<dbReference type="InterPro" id="IPR011590">
    <property type="entry name" value="Spt5_arc"/>
</dbReference>
<dbReference type="KEGG" id="tcb:TCARB_1675"/>
<evidence type="ECO:0000259" key="7">
    <source>
        <dbReference type="SMART" id="SM00739"/>
    </source>
</evidence>
<dbReference type="InterPro" id="IPR005100">
    <property type="entry name" value="NGN-domain"/>
</dbReference>
<dbReference type="Gene3D" id="3.30.70.940">
    <property type="entry name" value="NusG, N-terminal domain"/>
    <property type="match status" value="1"/>
</dbReference>
<protein>
    <recommendedName>
        <fullName evidence="4 5">Transcription elongation factor Spt5</fullName>
    </recommendedName>
</protein>
<dbReference type="HAMAP" id="MF_00950">
    <property type="entry name" value="Spt5_arch"/>
    <property type="match status" value="1"/>
</dbReference>
<evidence type="ECO:0000256" key="1">
    <source>
        <dbReference type="ARBA" id="ARBA00006956"/>
    </source>
</evidence>
<feature type="domain" description="NusG-like N-terminal" evidence="6">
    <location>
        <begin position="10"/>
        <end position="94"/>
    </location>
</feature>
<reference evidence="9" key="1">
    <citation type="book" date="2010" name="EXTREMOPHILES" publisher="0:0-0">
        <title>Complete genome sequences of ten hyperthermophilic archaea reveal their metabolic capabilities and possible ecological roles.</title>
        <editorList>
            <person name="?"/>
        </editorList>
        <authorList>
            <person name="Ravin N.V."/>
            <person name="Mardanov A.V."/>
            <person name="Bonch-Osmolovskaya E.A."/>
            <person name="Skryabin K.G."/>
        </authorList>
    </citation>
    <scope>NUCLEOTIDE SEQUENCE [LARGE SCALE GENOMIC DNA]</scope>
    <source>
        <strain evidence="9">1505</strain>
    </source>
</reference>
<evidence type="ECO:0000256" key="4">
    <source>
        <dbReference type="HAMAP-Rule" id="MF_00950"/>
    </source>
</evidence>
<organism evidence="8 9">
    <name type="scientific">Thermofilum adornatum 1505</name>
    <dbReference type="NCBI Taxonomy" id="697581"/>
    <lineage>
        <taxon>Archaea</taxon>
        <taxon>Thermoproteota</taxon>
        <taxon>Thermoprotei</taxon>
        <taxon>Thermofilales</taxon>
        <taxon>Thermofilaceae</taxon>
        <taxon>Thermofilum</taxon>
    </lineage>
</organism>
<dbReference type="InterPro" id="IPR005824">
    <property type="entry name" value="KOW"/>
</dbReference>
<dbReference type="NCBIfam" id="TIGR00405">
    <property type="entry name" value="KOW_elon_Spt5"/>
    <property type="match status" value="1"/>
</dbReference>
<dbReference type="Proteomes" id="UP000266720">
    <property type="component" value="Chromosome"/>
</dbReference>
<comment type="similarity">
    <text evidence="4">Belongs to the archaeal Spt5 family.</text>
</comment>
<dbReference type="CDD" id="cd06091">
    <property type="entry name" value="KOW_NusG"/>
    <property type="match status" value="1"/>
</dbReference>
<evidence type="ECO:0000256" key="5">
    <source>
        <dbReference type="NCBIfam" id="TIGR00405"/>
    </source>
</evidence>
<dbReference type="InterPro" id="IPR014722">
    <property type="entry name" value="Rib_uL2_dom2"/>
</dbReference>
<accession>A0A3G1A8V4</accession>
<dbReference type="GO" id="GO:0006354">
    <property type="term" value="P:DNA-templated transcription elongation"/>
    <property type="evidence" value="ECO:0007669"/>
    <property type="project" value="InterPro"/>
</dbReference>
<dbReference type="CDD" id="cd09887">
    <property type="entry name" value="NGN_Arch"/>
    <property type="match status" value="1"/>
</dbReference>
<dbReference type="EMBL" id="CP007493">
    <property type="protein sequence ID" value="AJB42715.1"/>
    <property type="molecule type" value="Genomic_DNA"/>
</dbReference>